<keyword evidence="1" id="KW-0812">Transmembrane</keyword>
<sequence>MKFENAYKPHRSIYFLFQVLILQHMKTCALRNLGTGLRIGLLLMNLMLLLCLVTMLDLGHRGGVLNHLATVLKEIL</sequence>
<evidence type="ECO:0000256" key="1">
    <source>
        <dbReference type="SAM" id="Phobius"/>
    </source>
</evidence>
<keyword evidence="1" id="KW-1133">Transmembrane helix</keyword>
<dbReference type="EMBL" id="GBRH01209463">
    <property type="protein sequence ID" value="JAD88432.1"/>
    <property type="molecule type" value="Transcribed_RNA"/>
</dbReference>
<reference evidence="2" key="2">
    <citation type="journal article" date="2015" name="Data Brief">
        <title>Shoot transcriptome of the giant reed, Arundo donax.</title>
        <authorList>
            <person name="Barrero R.A."/>
            <person name="Guerrero F.D."/>
            <person name="Moolhuijzen P."/>
            <person name="Goolsby J.A."/>
            <person name="Tidwell J."/>
            <person name="Bellgard S.E."/>
            <person name="Bellgard M.I."/>
        </authorList>
    </citation>
    <scope>NUCLEOTIDE SEQUENCE</scope>
    <source>
        <tissue evidence="2">Shoot tissue taken approximately 20 cm above the soil surface</tissue>
    </source>
</reference>
<organism evidence="2">
    <name type="scientific">Arundo donax</name>
    <name type="common">Giant reed</name>
    <name type="synonym">Donax arundinaceus</name>
    <dbReference type="NCBI Taxonomy" id="35708"/>
    <lineage>
        <taxon>Eukaryota</taxon>
        <taxon>Viridiplantae</taxon>
        <taxon>Streptophyta</taxon>
        <taxon>Embryophyta</taxon>
        <taxon>Tracheophyta</taxon>
        <taxon>Spermatophyta</taxon>
        <taxon>Magnoliopsida</taxon>
        <taxon>Liliopsida</taxon>
        <taxon>Poales</taxon>
        <taxon>Poaceae</taxon>
        <taxon>PACMAD clade</taxon>
        <taxon>Arundinoideae</taxon>
        <taxon>Arundineae</taxon>
        <taxon>Arundo</taxon>
    </lineage>
</organism>
<protein>
    <submittedName>
        <fullName evidence="2">Uncharacterized protein</fullName>
    </submittedName>
</protein>
<proteinExistence type="predicted"/>
<reference evidence="2" key="1">
    <citation type="submission" date="2014-09" db="EMBL/GenBank/DDBJ databases">
        <authorList>
            <person name="Magalhaes I.L.F."/>
            <person name="Oliveira U."/>
            <person name="Santos F.R."/>
            <person name="Vidigal T.H.D.A."/>
            <person name="Brescovit A.D."/>
            <person name="Santos A.J."/>
        </authorList>
    </citation>
    <scope>NUCLEOTIDE SEQUENCE</scope>
    <source>
        <tissue evidence="2">Shoot tissue taken approximately 20 cm above the soil surface</tissue>
    </source>
</reference>
<accession>A0A0A9DXE7</accession>
<dbReference type="AlphaFoldDB" id="A0A0A9DXE7"/>
<keyword evidence="1" id="KW-0472">Membrane</keyword>
<feature type="transmembrane region" description="Helical" evidence="1">
    <location>
        <begin position="39"/>
        <end position="58"/>
    </location>
</feature>
<name>A0A0A9DXE7_ARUDO</name>
<evidence type="ECO:0000313" key="2">
    <source>
        <dbReference type="EMBL" id="JAD88432.1"/>
    </source>
</evidence>